<evidence type="ECO:0000313" key="2">
    <source>
        <dbReference type="EMBL" id="MEY6433284.1"/>
    </source>
</evidence>
<dbReference type="Proteomes" id="UP001564408">
    <property type="component" value="Unassembled WGS sequence"/>
</dbReference>
<dbReference type="RefSeq" id="WP_369667667.1">
    <property type="nucleotide sequence ID" value="NZ_JBDKXB010000018.1"/>
</dbReference>
<evidence type="ECO:0000313" key="3">
    <source>
        <dbReference type="Proteomes" id="UP001564408"/>
    </source>
</evidence>
<protein>
    <recommendedName>
        <fullName evidence="4">DUF3311 domain-containing protein</fullName>
    </recommendedName>
</protein>
<proteinExistence type="predicted"/>
<keyword evidence="1" id="KW-1133">Transmembrane helix</keyword>
<keyword evidence="1" id="KW-0812">Transmembrane</keyword>
<gene>
    <name evidence="2" type="ORF">ABC977_12815</name>
</gene>
<reference evidence="2 3" key="1">
    <citation type="submission" date="2024-05" db="EMBL/GenBank/DDBJ databases">
        <title>Genome Sequence and Characterization of the New Strain Purple Sulfur Bacterium of Genus Thioalkalicoccus.</title>
        <authorList>
            <person name="Bryantseva I.A."/>
            <person name="Kyndt J.A."/>
            <person name="Imhoff J.F."/>
        </authorList>
    </citation>
    <scope>NUCLEOTIDE SEQUENCE [LARGE SCALE GENOMIC DNA]</scope>
    <source>
        <strain evidence="2 3">Um2</strain>
    </source>
</reference>
<keyword evidence="1" id="KW-0472">Membrane</keyword>
<feature type="transmembrane region" description="Helical" evidence="1">
    <location>
        <begin position="39"/>
        <end position="61"/>
    </location>
</feature>
<name>A0ABV4BHM2_9GAMM</name>
<keyword evidence="3" id="KW-1185">Reference proteome</keyword>
<evidence type="ECO:0000256" key="1">
    <source>
        <dbReference type="SAM" id="Phobius"/>
    </source>
</evidence>
<organism evidence="2 3">
    <name type="scientific">Thioalkalicoccus limnaeus</name>
    <dbReference type="NCBI Taxonomy" id="120681"/>
    <lineage>
        <taxon>Bacteria</taxon>
        <taxon>Pseudomonadati</taxon>
        <taxon>Pseudomonadota</taxon>
        <taxon>Gammaproteobacteria</taxon>
        <taxon>Chromatiales</taxon>
        <taxon>Chromatiaceae</taxon>
        <taxon>Thioalkalicoccus</taxon>
    </lineage>
</organism>
<evidence type="ECO:0008006" key="4">
    <source>
        <dbReference type="Google" id="ProtNLM"/>
    </source>
</evidence>
<comment type="caution">
    <text evidence="2">The sequence shown here is derived from an EMBL/GenBank/DDBJ whole genome shotgun (WGS) entry which is preliminary data.</text>
</comment>
<dbReference type="EMBL" id="JBDKXB010000018">
    <property type="protein sequence ID" value="MEY6433284.1"/>
    <property type="molecule type" value="Genomic_DNA"/>
</dbReference>
<sequence>MPRARLLRQRLLSLFLAALLLLFSPLVLQFQGLGNWFGVPILALYLFGVWGLIIVVAAWIVSRSRD</sequence>
<accession>A0ABV4BHM2</accession>